<dbReference type="RefSeq" id="WP_133284513.1">
    <property type="nucleotide sequence ID" value="NZ_SMSI01000002.1"/>
</dbReference>
<dbReference type="AlphaFoldDB" id="A0A4R5PJH0"/>
<evidence type="ECO:0000256" key="4">
    <source>
        <dbReference type="ARBA" id="ARBA00022679"/>
    </source>
</evidence>
<comment type="caution">
    <text evidence="7">The sequence shown here is derived from an EMBL/GenBank/DDBJ whole genome shotgun (WGS) entry which is preliminary data.</text>
</comment>
<dbReference type="GO" id="GO:0009247">
    <property type="term" value="P:glycolipid biosynthetic process"/>
    <property type="evidence" value="ECO:0007669"/>
    <property type="project" value="UniProtKB-ARBA"/>
</dbReference>
<gene>
    <name evidence="7" type="ORF">E2A64_10830</name>
</gene>
<keyword evidence="4 7" id="KW-0808">Transferase</keyword>
<dbReference type="CDD" id="cd07984">
    <property type="entry name" value="LPLAT_LABLAT-like"/>
    <property type="match status" value="1"/>
</dbReference>
<evidence type="ECO:0000313" key="8">
    <source>
        <dbReference type="Proteomes" id="UP000295131"/>
    </source>
</evidence>
<dbReference type="Pfam" id="PF03279">
    <property type="entry name" value="Lip_A_acyltrans"/>
    <property type="match status" value="1"/>
</dbReference>
<sequence>MRSKLPHPLIVKTFVIIRRVRHWLVGTTVISLLKLASLFPADPTINVVDWLARRIGPKTSRHKLALYNLALAFPEKTAEEHEQIARDMWGSMARLGVEYVFLDKIFDLNIENPSQGRVEVKGVDIFARLVDEKKPFIVFTAHTGNFELLPIGAAAYGLEVTALFRPPNNPYIARHVLSARRTHMGHLVPSRAGAAIALARRLDDDGGVGMLVDQKFQRGAKTTFFGHAVQTNPLLGKLARQFNCSVYPARCVRLPGGRFRLEIEPEIEIPRAEDGRVDVPATCQLLNDKVEEWVREYPGQWQWFHDRWAIKRKLRKRK</sequence>
<keyword evidence="2" id="KW-1003">Cell membrane</keyword>
<dbReference type="EMBL" id="SMSI01000002">
    <property type="protein sequence ID" value="TDH35813.1"/>
    <property type="molecule type" value="Genomic_DNA"/>
</dbReference>
<keyword evidence="5" id="KW-0472">Membrane</keyword>
<dbReference type="Proteomes" id="UP000295131">
    <property type="component" value="Unassembled WGS sequence"/>
</dbReference>
<name>A0A4R5PJH0_9HYPH</name>
<evidence type="ECO:0000256" key="2">
    <source>
        <dbReference type="ARBA" id="ARBA00022475"/>
    </source>
</evidence>
<evidence type="ECO:0000313" key="7">
    <source>
        <dbReference type="EMBL" id="TDH35813.1"/>
    </source>
</evidence>
<evidence type="ECO:0000256" key="5">
    <source>
        <dbReference type="ARBA" id="ARBA00023136"/>
    </source>
</evidence>
<dbReference type="PANTHER" id="PTHR30606">
    <property type="entry name" value="LIPID A BIOSYNTHESIS LAUROYL ACYLTRANSFERASE"/>
    <property type="match status" value="1"/>
</dbReference>
<comment type="subcellular location">
    <subcellularLocation>
        <location evidence="1">Cell inner membrane</location>
    </subcellularLocation>
</comment>
<evidence type="ECO:0000256" key="1">
    <source>
        <dbReference type="ARBA" id="ARBA00004533"/>
    </source>
</evidence>
<evidence type="ECO:0000256" key="3">
    <source>
        <dbReference type="ARBA" id="ARBA00022519"/>
    </source>
</evidence>
<reference evidence="7 8" key="1">
    <citation type="journal article" date="2013" name="Int. J. Syst. Evol. Microbiol.">
        <title>Hoeflea suaedae sp. nov., an endophytic bacterium isolated from the root of the halophyte Suaeda maritima.</title>
        <authorList>
            <person name="Chung E.J."/>
            <person name="Park J.A."/>
            <person name="Pramanik P."/>
            <person name="Bibi F."/>
            <person name="Jeon C.O."/>
            <person name="Chung Y.R."/>
        </authorList>
    </citation>
    <scope>NUCLEOTIDE SEQUENCE [LARGE SCALE GENOMIC DNA]</scope>
    <source>
        <strain evidence="7 8">YC6898</strain>
    </source>
</reference>
<dbReference type="NCBIfam" id="NF005120">
    <property type="entry name" value="PRK06553.1"/>
    <property type="match status" value="1"/>
</dbReference>
<evidence type="ECO:0000256" key="6">
    <source>
        <dbReference type="ARBA" id="ARBA00023315"/>
    </source>
</evidence>
<dbReference type="GO" id="GO:0005886">
    <property type="term" value="C:plasma membrane"/>
    <property type="evidence" value="ECO:0007669"/>
    <property type="project" value="UniProtKB-SubCell"/>
</dbReference>
<organism evidence="7 8">
    <name type="scientific">Pseudohoeflea suaedae</name>
    <dbReference type="NCBI Taxonomy" id="877384"/>
    <lineage>
        <taxon>Bacteria</taxon>
        <taxon>Pseudomonadati</taxon>
        <taxon>Pseudomonadota</taxon>
        <taxon>Alphaproteobacteria</taxon>
        <taxon>Hyphomicrobiales</taxon>
        <taxon>Rhizobiaceae</taxon>
        <taxon>Pseudohoeflea</taxon>
    </lineage>
</organism>
<dbReference type="GO" id="GO:0016746">
    <property type="term" value="F:acyltransferase activity"/>
    <property type="evidence" value="ECO:0007669"/>
    <property type="project" value="UniProtKB-KW"/>
</dbReference>
<protein>
    <submittedName>
        <fullName evidence="7">Lipid A biosynthesis lauroyl acyltransferase</fullName>
    </submittedName>
</protein>
<dbReference type="OrthoDB" id="9801955at2"/>
<keyword evidence="3" id="KW-0997">Cell inner membrane</keyword>
<accession>A0A4R5PJH0</accession>
<dbReference type="InterPro" id="IPR004960">
    <property type="entry name" value="LipA_acyltrans"/>
</dbReference>
<keyword evidence="8" id="KW-1185">Reference proteome</keyword>
<proteinExistence type="predicted"/>
<keyword evidence="6 7" id="KW-0012">Acyltransferase</keyword>
<dbReference type="PANTHER" id="PTHR30606:SF9">
    <property type="entry name" value="LIPID A BIOSYNTHESIS LAUROYLTRANSFERASE"/>
    <property type="match status" value="1"/>
</dbReference>